<protein>
    <submittedName>
        <fullName evidence="2">Uncharacterized protein</fullName>
    </submittedName>
</protein>
<evidence type="ECO:0000256" key="1">
    <source>
        <dbReference type="SAM" id="MobiDB-lite"/>
    </source>
</evidence>
<feature type="region of interest" description="Disordered" evidence="1">
    <location>
        <begin position="52"/>
        <end position="99"/>
    </location>
</feature>
<gene>
    <name evidence="2" type="ORF">PCAR00345_LOCUS8564</name>
    <name evidence="3" type="ORF">PCAR00345_LOCUS8565</name>
</gene>
<dbReference type="EMBL" id="HBIZ01014052">
    <property type="protein sequence ID" value="CAE0755971.1"/>
    <property type="molecule type" value="Transcribed_RNA"/>
</dbReference>
<organism evidence="2">
    <name type="scientific">Chrysotila carterae</name>
    <name type="common">Marine alga</name>
    <name type="synonym">Syracosphaera carterae</name>
    <dbReference type="NCBI Taxonomy" id="13221"/>
    <lineage>
        <taxon>Eukaryota</taxon>
        <taxon>Haptista</taxon>
        <taxon>Haptophyta</taxon>
        <taxon>Prymnesiophyceae</taxon>
        <taxon>Isochrysidales</taxon>
        <taxon>Isochrysidaceae</taxon>
        <taxon>Chrysotila</taxon>
    </lineage>
</organism>
<proteinExistence type="predicted"/>
<dbReference type="EMBL" id="HBIZ01014051">
    <property type="protein sequence ID" value="CAE0755970.1"/>
    <property type="molecule type" value="Transcribed_RNA"/>
</dbReference>
<evidence type="ECO:0000313" key="3">
    <source>
        <dbReference type="EMBL" id="CAE0755971.1"/>
    </source>
</evidence>
<feature type="compositionally biased region" description="Polar residues" evidence="1">
    <location>
        <begin position="62"/>
        <end position="86"/>
    </location>
</feature>
<reference evidence="2" key="1">
    <citation type="submission" date="2021-01" db="EMBL/GenBank/DDBJ databases">
        <authorList>
            <person name="Corre E."/>
            <person name="Pelletier E."/>
            <person name="Niang G."/>
            <person name="Scheremetjew M."/>
            <person name="Finn R."/>
            <person name="Kale V."/>
            <person name="Holt S."/>
            <person name="Cochrane G."/>
            <person name="Meng A."/>
            <person name="Brown T."/>
            <person name="Cohen L."/>
        </authorList>
    </citation>
    <scope>NUCLEOTIDE SEQUENCE</scope>
    <source>
        <strain evidence="2">CCMP645</strain>
    </source>
</reference>
<name>A0A6S9SN57_CHRCT</name>
<sequence>MPHHLCAGPQSGCTNTARRACASPCRTRRSFARGSASASDSLCSARAWRQSSWGSSERSESAALTSDSNSTYLTTRQGPHTAQATGRQAGVGSRRGGDV</sequence>
<evidence type="ECO:0000313" key="2">
    <source>
        <dbReference type="EMBL" id="CAE0755970.1"/>
    </source>
</evidence>
<accession>A0A6S9SN57</accession>
<dbReference type="AlphaFoldDB" id="A0A6S9SN57"/>